<keyword evidence="5 9" id="KW-0210">Decarboxylase</keyword>
<comment type="caution">
    <text evidence="11">The sequence shown here is derived from an EMBL/GenBank/DDBJ whole genome shotgun (WGS) entry which is preliminary data.</text>
</comment>
<keyword evidence="8 9" id="KW-0456">Lyase</keyword>
<evidence type="ECO:0000256" key="2">
    <source>
        <dbReference type="ARBA" id="ARBA00004696"/>
    </source>
</evidence>
<evidence type="ECO:0000256" key="5">
    <source>
        <dbReference type="ARBA" id="ARBA00022793"/>
    </source>
</evidence>
<proteinExistence type="inferred from homology"/>
<comment type="catalytic activity">
    <reaction evidence="1 9">
        <text>1-(2-carboxyphenylamino)-1-deoxy-D-ribulose 5-phosphate + H(+) = (1S,2R)-1-C-(indol-3-yl)glycerol 3-phosphate + CO2 + H2O</text>
        <dbReference type="Rhea" id="RHEA:23476"/>
        <dbReference type="ChEBI" id="CHEBI:15377"/>
        <dbReference type="ChEBI" id="CHEBI:15378"/>
        <dbReference type="ChEBI" id="CHEBI:16526"/>
        <dbReference type="ChEBI" id="CHEBI:58613"/>
        <dbReference type="ChEBI" id="CHEBI:58866"/>
        <dbReference type="EC" id="4.1.1.48"/>
    </reaction>
</comment>
<evidence type="ECO:0000256" key="3">
    <source>
        <dbReference type="ARBA" id="ARBA00008737"/>
    </source>
</evidence>
<name>A0A3D8P2Y5_9THEO</name>
<dbReference type="GO" id="GO:0004640">
    <property type="term" value="F:phosphoribosylanthranilate isomerase activity"/>
    <property type="evidence" value="ECO:0007669"/>
    <property type="project" value="TreeGrafter"/>
</dbReference>
<evidence type="ECO:0000259" key="10">
    <source>
        <dbReference type="Pfam" id="PF00218"/>
    </source>
</evidence>
<sequence>MLGKILAHKRAELSFKKKRCPQSRLEASLHLAPAPRPFAQALRLPGKVRIIAEIKRASPRGPIRPDADPVKVARLYQRGGAAAVSVLVDERFFGGKPAFLRFVRREIDLPLLYKEFVLDPYQVYEARLLGADAVLLIARLLRTEELKALKDLATSLGMDSLVEVHSRDDLQKALAVGAELIGINNRDLATFRVSLQTTRLLRPLIPPEVIVVSASGISSPLALTCLREWKVDAALIGEALMTAPDPKKKLVELVAAAEGGEGSCPE</sequence>
<evidence type="ECO:0000256" key="8">
    <source>
        <dbReference type="ARBA" id="ARBA00023239"/>
    </source>
</evidence>
<dbReference type="InterPro" id="IPR011060">
    <property type="entry name" value="RibuloseP-bd_barrel"/>
</dbReference>
<dbReference type="InterPro" id="IPR045186">
    <property type="entry name" value="Indole-3-glycerol_P_synth"/>
</dbReference>
<dbReference type="PANTHER" id="PTHR22854:SF2">
    <property type="entry name" value="INDOLE-3-GLYCEROL-PHOSPHATE SYNTHASE"/>
    <property type="match status" value="1"/>
</dbReference>
<dbReference type="GO" id="GO:0000162">
    <property type="term" value="P:L-tryptophan biosynthetic process"/>
    <property type="evidence" value="ECO:0007669"/>
    <property type="project" value="UniProtKB-UniRule"/>
</dbReference>
<dbReference type="InterPro" id="IPR013798">
    <property type="entry name" value="Indole-3-glycerol_P_synth_dom"/>
</dbReference>
<dbReference type="FunFam" id="3.20.20.70:FF:000024">
    <property type="entry name" value="Indole-3-glycerol phosphate synthase"/>
    <property type="match status" value="1"/>
</dbReference>
<dbReference type="PANTHER" id="PTHR22854">
    <property type="entry name" value="TRYPTOPHAN BIOSYNTHESIS PROTEIN"/>
    <property type="match status" value="1"/>
</dbReference>
<dbReference type="UniPathway" id="UPA00035">
    <property type="reaction ID" value="UER00043"/>
</dbReference>
<dbReference type="Proteomes" id="UP000256329">
    <property type="component" value="Unassembled WGS sequence"/>
</dbReference>
<organism evidence="11 12">
    <name type="scientific">Ammonifex thiophilus</name>
    <dbReference type="NCBI Taxonomy" id="444093"/>
    <lineage>
        <taxon>Bacteria</taxon>
        <taxon>Bacillati</taxon>
        <taxon>Bacillota</taxon>
        <taxon>Clostridia</taxon>
        <taxon>Thermoanaerobacterales</taxon>
        <taxon>Thermoanaerobacteraceae</taxon>
        <taxon>Ammonifex</taxon>
    </lineage>
</organism>
<dbReference type="GO" id="GO:0004425">
    <property type="term" value="F:indole-3-glycerol-phosphate synthase activity"/>
    <property type="evidence" value="ECO:0007669"/>
    <property type="project" value="UniProtKB-UniRule"/>
</dbReference>
<dbReference type="Pfam" id="PF00218">
    <property type="entry name" value="IGPS"/>
    <property type="match status" value="1"/>
</dbReference>
<dbReference type="NCBIfam" id="NF001377">
    <property type="entry name" value="PRK00278.2-4"/>
    <property type="match status" value="1"/>
</dbReference>
<dbReference type="EMBL" id="QSLN01000026">
    <property type="protein sequence ID" value="RDV80929.1"/>
    <property type="molecule type" value="Genomic_DNA"/>
</dbReference>
<dbReference type="SUPFAM" id="SSF51366">
    <property type="entry name" value="Ribulose-phoshate binding barrel"/>
    <property type="match status" value="1"/>
</dbReference>
<dbReference type="RefSeq" id="WP_115793359.1">
    <property type="nucleotide sequence ID" value="NZ_QSLN01000026.1"/>
</dbReference>
<dbReference type="AlphaFoldDB" id="A0A3D8P2Y5"/>
<dbReference type="EC" id="4.1.1.48" evidence="9"/>
<evidence type="ECO:0000256" key="4">
    <source>
        <dbReference type="ARBA" id="ARBA00022605"/>
    </source>
</evidence>
<dbReference type="Gene3D" id="3.20.20.70">
    <property type="entry name" value="Aldolase class I"/>
    <property type="match status" value="1"/>
</dbReference>
<dbReference type="CDD" id="cd00331">
    <property type="entry name" value="IGPS"/>
    <property type="match status" value="1"/>
</dbReference>
<protein>
    <recommendedName>
        <fullName evidence="9">Indole-3-glycerol phosphate synthase</fullName>
        <shortName evidence="9">IGPS</shortName>
        <ecNumber evidence="9">4.1.1.48</ecNumber>
    </recommendedName>
</protein>
<keyword evidence="6 9" id="KW-0822">Tryptophan biosynthesis</keyword>
<reference evidence="11 12" key="1">
    <citation type="submission" date="2018-08" db="EMBL/GenBank/DDBJ databases">
        <title>Form III RuBisCO-mediated autotrophy in Thermodesulfobium bacteria.</title>
        <authorList>
            <person name="Toshchakov S.V."/>
            <person name="Kublanov I.V."/>
            <person name="Frolov E."/>
            <person name="Bonch-Osmolovskaya E.A."/>
            <person name="Tourova T.P."/>
            <person name="Chernych N.A."/>
            <person name="Lebedinsky A.V."/>
        </authorList>
    </citation>
    <scope>NUCLEOTIDE SEQUENCE [LARGE SCALE GENOMIC DNA]</scope>
    <source>
        <strain evidence="11 12">SR</strain>
    </source>
</reference>
<evidence type="ECO:0000256" key="9">
    <source>
        <dbReference type="HAMAP-Rule" id="MF_00134"/>
    </source>
</evidence>
<accession>A0A3D8P2Y5</accession>
<evidence type="ECO:0000313" key="11">
    <source>
        <dbReference type="EMBL" id="RDV80929.1"/>
    </source>
</evidence>
<dbReference type="HAMAP" id="MF_00134_B">
    <property type="entry name" value="IGPS_B"/>
    <property type="match status" value="1"/>
</dbReference>
<evidence type="ECO:0000256" key="7">
    <source>
        <dbReference type="ARBA" id="ARBA00023141"/>
    </source>
</evidence>
<feature type="domain" description="Indole-3-glycerol phosphate synthase" evidence="10">
    <location>
        <begin position="3"/>
        <end position="253"/>
    </location>
</feature>
<comment type="similarity">
    <text evidence="3 9">Belongs to the TrpC family.</text>
</comment>
<evidence type="ECO:0000256" key="6">
    <source>
        <dbReference type="ARBA" id="ARBA00022822"/>
    </source>
</evidence>
<evidence type="ECO:0000256" key="1">
    <source>
        <dbReference type="ARBA" id="ARBA00001633"/>
    </source>
</evidence>
<evidence type="ECO:0000313" key="12">
    <source>
        <dbReference type="Proteomes" id="UP000256329"/>
    </source>
</evidence>
<dbReference type="OrthoDB" id="9804217at2"/>
<gene>
    <name evidence="9" type="primary">trpC</name>
    <name evidence="11" type="ORF">DXX99_10105</name>
</gene>
<keyword evidence="4 9" id="KW-0028">Amino-acid biosynthesis</keyword>
<comment type="pathway">
    <text evidence="2 9">Amino-acid biosynthesis; L-tryptophan biosynthesis; L-tryptophan from chorismate: step 4/5.</text>
</comment>
<keyword evidence="12" id="KW-1185">Reference proteome</keyword>
<keyword evidence="7 9" id="KW-0057">Aromatic amino acid biosynthesis</keyword>
<dbReference type="InterPro" id="IPR013785">
    <property type="entry name" value="Aldolase_TIM"/>
</dbReference>